<dbReference type="Pfam" id="PF14772">
    <property type="entry name" value="NYD-SP28"/>
    <property type="match status" value="1"/>
</dbReference>
<accession>A0ABD0YWD0</accession>
<keyword evidence="3" id="KW-1185">Reference proteome</keyword>
<reference evidence="2 3" key="1">
    <citation type="submission" date="2024-07" db="EMBL/GenBank/DDBJ databases">
        <title>Chromosome-level genome assembly of the water stick insect Ranatra chinensis (Heteroptera: Nepidae).</title>
        <authorList>
            <person name="Liu X."/>
        </authorList>
    </citation>
    <scope>NUCLEOTIDE SEQUENCE [LARGE SCALE GENOMIC DNA]</scope>
    <source>
        <strain evidence="2">Cailab_2021Rc</strain>
        <tissue evidence="2">Muscle</tissue>
    </source>
</reference>
<organism evidence="2 3">
    <name type="scientific">Ranatra chinensis</name>
    <dbReference type="NCBI Taxonomy" id="642074"/>
    <lineage>
        <taxon>Eukaryota</taxon>
        <taxon>Metazoa</taxon>
        <taxon>Ecdysozoa</taxon>
        <taxon>Arthropoda</taxon>
        <taxon>Hexapoda</taxon>
        <taxon>Insecta</taxon>
        <taxon>Pterygota</taxon>
        <taxon>Neoptera</taxon>
        <taxon>Paraneoptera</taxon>
        <taxon>Hemiptera</taxon>
        <taxon>Heteroptera</taxon>
        <taxon>Panheteroptera</taxon>
        <taxon>Nepomorpha</taxon>
        <taxon>Nepidae</taxon>
        <taxon>Ranatrinae</taxon>
        <taxon>Ranatra</taxon>
    </lineage>
</organism>
<proteinExistence type="predicted"/>
<sequence length="102" mass="12319">MSEEEKQRYLQHRAAIEQEATRRKQQLISTFLKNKLKHEEGFTRLNSAKINQQWRQTLRQIKCKELHDLTEVSTDINFIHFFFITFCLMNKPVVDNYLGFDN</sequence>
<name>A0ABD0YWD0_9HEMI</name>
<comment type="caution">
    <text evidence="2">The sequence shown here is derived from an EMBL/GenBank/DDBJ whole genome shotgun (WGS) entry which is preliminary data.</text>
</comment>
<feature type="domain" description="Dynein regulatory complex protein 1/2 N-terminal" evidence="1">
    <location>
        <begin position="12"/>
        <end position="71"/>
    </location>
</feature>
<evidence type="ECO:0000313" key="2">
    <source>
        <dbReference type="EMBL" id="KAL1140265.1"/>
    </source>
</evidence>
<evidence type="ECO:0000259" key="1">
    <source>
        <dbReference type="Pfam" id="PF14772"/>
    </source>
</evidence>
<dbReference type="InterPro" id="IPR039505">
    <property type="entry name" value="DRC1/2_N"/>
</dbReference>
<dbReference type="AlphaFoldDB" id="A0ABD0YWD0"/>
<gene>
    <name evidence="2" type="ORF">AAG570_000197</name>
</gene>
<dbReference type="EMBL" id="JBFDAA010000001">
    <property type="protein sequence ID" value="KAL1140265.1"/>
    <property type="molecule type" value="Genomic_DNA"/>
</dbReference>
<dbReference type="Proteomes" id="UP001558652">
    <property type="component" value="Unassembled WGS sequence"/>
</dbReference>
<evidence type="ECO:0000313" key="3">
    <source>
        <dbReference type="Proteomes" id="UP001558652"/>
    </source>
</evidence>
<protein>
    <recommendedName>
        <fullName evidence="1">Dynein regulatory complex protein 1/2 N-terminal domain-containing protein</fullName>
    </recommendedName>
</protein>